<dbReference type="AlphaFoldDB" id="A0AAT9HMU2"/>
<dbReference type="InterPro" id="IPR011013">
    <property type="entry name" value="Gal_mutarotase_sf_dom"/>
</dbReference>
<reference evidence="1" key="2">
    <citation type="submission" date="2024-07" db="EMBL/GenBank/DDBJ databases">
        <title>Streptomyces haneummycinica sp. nov., a new antibiotic-producing actinobacterium isolated from marine sediment.</title>
        <authorList>
            <person name="Uemura M."/>
            <person name="Hamada M."/>
            <person name="Hirano S."/>
            <person name="Kobayashi K."/>
            <person name="Ohshiro T."/>
            <person name="Kobayashi T."/>
            <person name="Terahara T."/>
        </authorList>
    </citation>
    <scope>NUCLEOTIDE SEQUENCE</scope>
    <source>
        <strain evidence="1">KM77-8</strain>
    </source>
</reference>
<name>A0AAT9HMU2_9ACTN</name>
<evidence type="ECO:0000313" key="1">
    <source>
        <dbReference type="EMBL" id="BFO18765.1"/>
    </source>
</evidence>
<dbReference type="Gene3D" id="2.60.40.1760">
    <property type="entry name" value="glycosyl hydrolase (family 31)"/>
    <property type="match status" value="1"/>
</dbReference>
<dbReference type="EMBL" id="AP035768">
    <property type="protein sequence ID" value="BFO18765.1"/>
    <property type="molecule type" value="Genomic_DNA"/>
</dbReference>
<dbReference type="GO" id="GO:0005975">
    <property type="term" value="P:carbohydrate metabolic process"/>
    <property type="evidence" value="ECO:0007669"/>
    <property type="project" value="InterPro"/>
</dbReference>
<protein>
    <submittedName>
        <fullName evidence="1">Uncharacterized protein</fullName>
    </submittedName>
</protein>
<organism evidence="1">
    <name type="scientific">Streptomyces haneummycinicus</name>
    <dbReference type="NCBI Taxonomy" id="3074435"/>
    <lineage>
        <taxon>Bacteria</taxon>
        <taxon>Bacillati</taxon>
        <taxon>Actinomycetota</taxon>
        <taxon>Actinomycetes</taxon>
        <taxon>Kitasatosporales</taxon>
        <taxon>Streptomycetaceae</taxon>
        <taxon>Streptomyces</taxon>
    </lineage>
</organism>
<dbReference type="SUPFAM" id="SSF74650">
    <property type="entry name" value="Galactose mutarotase-like"/>
    <property type="match status" value="1"/>
</dbReference>
<gene>
    <name evidence="1" type="ORF">SHKM778_51530</name>
</gene>
<proteinExistence type="predicted"/>
<reference evidence="1" key="1">
    <citation type="submission" date="2024-06" db="EMBL/GenBank/DDBJ databases">
        <authorList>
            <consortium name="consrtm"/>
            <person name="Uemura M."/>
            <person name="Terahara T."/>
        </authorList>
    </citation>
    <scope>NUCLEOTIDE SEQUENCE</scope>
    <source>
        <strain evidence="1">KM77-8</strain>
    </source>
</reference>
<sequence length="63" mass="7290">MKFTDGFWRIREGVQISYATELRDVRPESKRFTGYAAVRKVTRRGDTLNAPLITVECFSPPRV</sequence>
<accession>A0AAT9HMU2</accession>
<dbReference type="GO" id="GO:0030246">
    <property type="term" value="F:carbohydrate binding"/>
    <property type="evidence" value="ECO:0007669"/>
    <property type="project" value="InterPro"/>
</dbReference>
<dbReference type="GO" id="GO:0003824">
    <property type="term" value="F:catalytic activity"/>
    <property type="evidence" value="ECO:0007669"/>
    <property type="project" value="InterPro"/>
</dbReference>